<dbReference type="GO" id="GO:0016787">
    <property type="term" value="F:hydrolase activity"/>
    <property type="evidence" value="ECO:0007669"/>
    <property type="project" value="UniProtKB-KW"/>
</dbReference>
<dbReference type="NCBIfam" id="NF005306">
    <property type="entry name" value="PRK06837.1"/>
    <property type="match status" value="1"/>
</dbReference>
<dbReference type="AlphaFoldDB" id="A0AAN2PIF2"/>
<dbReference type="PANTHER" id="PTHR43808">
    <property type="entry name" value="ACETYLORNITHINE DEACETYLASE"/>
    <property type="match status" value="1"/>
</dbReference>
<gene>
    <name evidence="9" type="primary">argE</name>
    <name evidence="9" type="ORF">BN1180_03406</name>
</gene>
<organism evidence="9 10">
    <name type="scientific">Peribacillus simplex</name>
    <dbReference type="NCBI Taxonomy" id="1478"/>
    <lineage>
        <taxon>Bacteria</taxon>
        <taxon>Bacillati</taxon>
        <taxon>Bacillota</taxon>
        <taxon>Bacilli</taxon>
        <taxon>Bacillales</taxon>
        <taxon>Bacillaceae</taxon>
        <taxon>Peribacillus</taxon>
    </lineage>
</organism>
<dbReference type="EMBL" id="CCXW01000001">
    <property type="protein sequence ID" value="CEG33234.1"/>
    <property type="molecule type" value="Genomic_DNA"/>
</dbReference>
<feature type="domain" description="Peptidase M20 dimerisation" evidence="8">
    <location>
        <begin position="208"/>
        <end position="322"/>
    </location>
</feature>
<dbReference type="PANTHER" id="PTHR43808:SF25">
    <property type="entry name" value="PEPTIDASE M20 DIMERISATION DOMAIN-CONTAINING PROTEIN"/>
    <property type="match status" value="1"/>
</dbReference>
<evidence type="ECO:0000256" key="5">
    <source>
        <dbReference type="ARBA" id="ARBA00022801"/>
    </source>
</evidence>
<evidence type="ECO:0000313" key="9">
    <source>
        <dbReference type="EMBL" id="CEG33234.1"/>
    </source>
</evidence>
<evidence type="ECO:0000256" key="4">
    <source>
        <dbReference type="ARBA" id="ARBA00022723"/>
    </source>
</evidence>
<dbReference type="InterPro" id="IPR050072">
    <property type="entry name" value="Peptidase_M20A"/>
</dbReference>
<dbReference type="RefSeq" id="WP_048689204.1">
    <property type="nucleotide sequence ID" value="NZ_CCXW01000001.1"/>
</dbReference>
<evidence type="ECO:0000256" key="1">
    <source>
        <dbReference type="ARBA" id="ARBA00001941"/>
    </source>
</evidence>
<evidence type="ECO:0000313" key="10">
    <source>
        <dbReference type="Proteomes" id="UP000182110"/>
    </source>
</evidence>
<keyword evidence="4" id="KW-0479">Metal-binding</keyword>
<dbReference type="Gene3D" id="3.40.630.10">
    <property type="entry name" value="Zn peptidases"/>
    <property type="match status" value="1"/>
</dbReference>
<proteinExistence type="inferred from homology"/>
<reference evidence="9 10" key="1">
    <citation type="journal article" date="2014" name="Genome Announc.">
        <title>Genome Sequence of Bacillus simplex Strain P558, Isolated from a Human Fecal Sample.</title>
        <authorList>
            <person name="Croce O."/>
            <person name="Hugon P."/>
            <person name="Lagier J.C."/>
            <person name="Bibi F."/>
            <person name="Robert C."/>
            <person name="Azhar E.I."/>
            <person name="Raoult D."/>
            <person name="Fournier P.E."/>
        </authorList>
    </citation>
    <scope>NUCLEOTIDE SEQUENCE [LARGE SCALE GENOMIC DNA]</scope>
    <source>
        <strain evidence="9 10">P558</strain>
    </source>
</reference>
<comment type="cofactor">
    <cofactor evidence="2">
        <name>Zn(2+)</name>
        <dbReference type="ChEBI" id="CHEBI:29105"/>
    </cofactor>
</comment>
<protein>
    <submittedName>
        <fullName evidence="9">Acetylornithine deacetylase</fullName>
    </submittedName>
</protein>
<keyword evidence="6" id="KW-0862">Zinc</keyword>
<dbReference type="Proteomes" id="UP000182110">
    <property type="component" value="Unassembled WGS sequence"/>
</dbReference>
<dbReference type="GO" id="GO:0046872">
    <property type="term" value="F:metal ion binding"/>
    <property type="evidence" value="ECO:0007669"/>
    <property type="project" value="UniProtKB-KW"/>
</dbReference>
<dbReference type="Gene3D" id="3.30.70.360">
    <property type="match status" value="1"/>
</dbReference>
<evidence type="ECO:0000259" key="8">
    <source>
        <dbReference type="Pfam" id="PF07687"/>
    </source>
</evidence>
<comment type="cofactor">
    <cofactor evidence="1">
        <name>Co(2+)</name>
        <dbReference type="ChEBI" id="CHEBI:48828"/>
    </cofactor>
</comment>
<accession>A0AAN2PIF2</accession>
<dbReference type="NCBIfam" id="TIGR01910">
    <property type="entry name" value="DapE-ArgE"/>
    <property type="match status" value="1"/>
</dbReference>
<dbReference type="Pfam" id="PF01546">
    <property type="entry name" value="Peptidase_M20"/>
    <property type="match status" value="1"/>
</dbReference>
<dbReference type="Pfam" id="PF07687">
    <property type="entry name" value="M20_dimer"/>
    <property type="match status" value="1"/>
</dbReference>
<keyword evidence="5" id="KW-0378">Hydrolase</keyword>
<keyword evidence="10" id="KW-1185">Reference proteome</keyword>
<evidence type="ECO:0000256" key="3">
    <source>
        <dbReference type="ARBA" id="ARBA00006247"/>
    </source>
</evidence>
<evidence type="ECO:0000256" key="7">
    <source>
        <dbReference type="ARBA" id="ARBA00023285"/>
    </source>
</evidence>
<name>A0AAN2PIF2_9BACI</name>
<dbReference type="InterPro" id="IPR010182">
    <property type="entry name" value="ArgE/DapE"/>
</dbReference>
<dbReference type="SUPFAM" id="SSF53187">
    <property type="entry name" value="Zn-dependent exopeptidases"/>
    <property type="match status" value="1"/>
</dbReference>
<dbReference type="InterPro" id="IPR011650">
    <property type="entry name" value="Peptidase_M20_dimer"/>
</dbReference>
<evidence type="ECO:0000256" key="6">
    <source>
        <dbReference type="ARBA" id="ARBA00022833"/>
    </source>
</evidence>
<comment type="similarity">
    <text evidence="3">Belongs to the peptidase M20A family.</text>
</comment>
<dbReference type="InterPro" id="IPR036264">
    <property type="entry name" value="Bact_exopeptidase_dim_dom"/>
</dbReference>
<keyword evidence="7" id="KW-0170">Cobalt</keyword>
<dbReference type="SUPFAM" id="SSF55031">
    <property type="entry name" value="Bacterial exopeptidase dimerisation domain"/>
    <property type="match status" value="1"/>
</dbReference>
<comment type="caution">
    <text evidence="9">The sequence shown here is derived from an EMBL/GenBank/DDBJ whole genome shotgun (WGS) entry which is preliminary data.</text>
</comment>
<sequence length="434" mass="48209">MKTEIDLIFENVSDQIDKSWEEEIGFLQKLCQFPSTLGNEAPIQHFIADFLEKELDLSVSKVIPDPEKLSSHPGYSEPEWTYDERPVVIGEYRAEGDKKGKSVIFQGHIDVVSPEPVSFWEHDPWGAEIVGNKMYGRGTADMKSGVAAMIFALKAVRDAGIKLSSNVIIKTVTEEECTGNGALSAIEEGFKADAALIPEPVLGQKGLIAQVGVIWVRVKVNGLGAHTEKADKAVNSIIESYKMINALLDYEKELNSQKRHKDFAEHPHPYNINIGKIHSGDWPSTVPSECTVEARVGFPPGVNPQDVKDNLKSYLLAAAEKDEWLSENPPEITFYGFHAEGFSIDPNQELFDVLNVAHMAVEEKPLEVGSFTATTDARFYNLYYDIPATCYGPTGEGLHAPNEWVDLDSVKRVTKTYAAFLLKWCGYSNVIIEK</sequence>
<evidence type="ECO:0000256" key="2">
    <source>
        <dbReference type="ARBA" id="ARBA00001947"/>
    </source>
</evidence>
<dbReference type="InterPro" id="IPR002933">
    <property type="entry name" value="Peptidase_M20"/>
</dbReference>